<gene>
    <name evidence="2" type="ORF">KQX54_003653</name>
</gene>
<evidence type="ECO:0000313" key="2">
    <source>
        <dbReference type="EMBL" id="KAH0551976.1"/>
    </source>
</evidence>
<dbReference type="AlphaFoldDB" id="A0AAV7I1J4"/>
<evidence type="ECO:0000256" key="1">
    <source>
        <dbReference type="SAM" id="MobiDB-lite"/>
    </source>
</evidence>
<accession>A0AAV7I1J4</accession>
<dbReference type="EMBL" id="JAHXZJ010001492">
    <property type="protein sequence ID" value="KAH0551976.1"/>
    <property type="molecule type" value="Genomic_DNA"/>
</dbReference>
<sequence>MSDPGVRLQHYKGKEKSSNKRGSGLAADPLKTRERFYYSKKDDQGLNEIKLSPGIFFRESLQWRQSGTDCVGMNFRMRSMEC</sequence>
<keyword evidence="3" id="KW-1185">Reference proteome</keyword>
<protein>
    <submittedName>
        <fullName evidence="2">Uncharacterized protein</fullName>
    </submittedName>
</protein>
<evidence type="ECO:0000313" key="3">
    <source>
        <dbReference type="Proteomes" id="UP000826195"/>
    </source>
</evidence>
<feature type="region of interest" description="Disordered" evidence="1">
    <location>
        <begin position="1"/>
        <end position="28"/>
    </location>
</feature>
<organism evidence="2 3">
    <name type="scientific">Cotesia glomerata</name>
    <name type="common">Lepidopteran parasitic wasp</name>
    <name type="synonym">Apanteles glomeratus</name>
    <dbReference type="NCBI Taxonomy" id="32391"/>
    <lineage>
        <taxon>Eukaryota</taxon>
        <taxon>Metazoa</taxon>
        <taxon>Ecdysozoa</taxon>
        <taxon>Arthropoda</taxon>
        <taxon>Hexapoda</taxon>
        <taxon>Insecta</taxon>
        <taxon>Pterygota</taxon>
        <taxon>Neoptera</taxon>
        <taxon>Endopterygota</taxon>
        <taxon>Hymenoptera</taxon>
        <taxon>Apocrita</taxon>
        <taxon>Ichneumonoidea</taxon>
        <taxon>Braconidae</taxon>
        <taxon>Microgastrinae</taxon>
        <taxon>Cotesia</taxon>
    </lineage>
</organism>
<name>A0AAV7I1J4_COTGL</name>
<dbReference type="Proteomes" id="UP000826195">
    <property type="component" value="Unassembled WGS sequence"/>
</dbReference>
<proteinExistence type="predicted"/>
<comment type="caution">
    <text evidence="2">The sequence shown here is derived from an EMBL/GenBank/DDBJ whole genome shotgun (WGS) entry which is preliminary data.</text>
</comment>
<reference evidence="2 3" key="1">
    <citation type="journal article" date="2021" name="J. Hered.">
        <title>A chromosome-level genome assembly of the parasitoid wasp, Cotesia glomerata (Hymenoptera: Braconidae).</title>
        <authorList>
            <person name="Pinto B.J."/>
            <person name="Weis J.J."/>
            <person name="Gamble T."/>
            <person name="Ode P.J."/>
            <person name="Paul R."/>
            <person name="Zaspel J.M."/>
        </authorList>
    </citation>
    <scope>NUCLEOTIDE SEQUENCE [LARGE SCALE GENOMIC DNA]</scope>
    <source>
        <strain evidence="2">CgM1</strain>
    </source>
</reference>